<dbReference type="EMBL" id="UHAQ01000002">
    <property type="protein sequence ID" value="SUK40964.1"/>
    <property type="molecule type" value="Genomic_DNA"/>
</dbReference>
<protein>
    <submittedName>
        <fullName evidence="1">Putative lipoprotein</fullName>
    </submittedName>
</protein>
<dbReference type="Proteomes" id="UP000254502">
    <property type="component" value="Unassembled WGS sequence"/>
</dbReference>
<proteinExistence type="predicted"/>
<reference evidence="1 2" key="1">
    <citation type="submission" date="2018-06" db="EMBL/GenBank/DDBJ databases">
        <authorList>
            <consortium name="Pathogen Informatics"/>
            <person name="Doyle S."/>
        </authorList>
    </citation>
    <scope>NUCLEOTIDE SEQUENCE [LARGE SCALE GENOMIC DNA]</scope>
    <source>
        <strain evidence="1 2">NCTC5664</strain>
    </source>
</reference>
<accession>A0A380DPS9</accession>
<evidence type="ECO:0000313" key="1">
    <source>
        <dbReference type="EMBL" id="SUK40964.1"/>
    </source>
</evidence>
<keyword evidence="1" id="KW-0449">Lipoprotein</keyword>
<sequence>MHSINSYKNLINKYPEIKKSMKSDFIAYYDKKSTKNVNKYSWDLQIPTNDTMKKNTWIENDVFL</sequence>
<gene>
    <name evidence="1" type="ORF">NCTC5664_01053</name>
</gene>
<evidence type="ECO:0000313" key="2">
    <source>
        <dbReference type="Proteomes" id="UP000254502"/>
    </source>
</evidence>
<name>A0A380DPS9_STAAU</name>
<dbReference type="AlphaFoldDB" id="A0A380DPS9"/>
<organism evidence="1 2">
    <name type="scientific">Staphylococcus aureus</name>
    <dbReference type="NCBI Taxonomy" id="1280"/>
    <lineage>
        <taxon>Bacteria</taxon>
        <taxon>Bacillati</taxon>
        <taxon>Bacillota</taxon>
        <taxon>Bacilli</taxon>
        <taxon>Bacillales</taxon>
        <taxon>Staphylococcaceae</taxon>
        <taxon>Staphylococcus</taxon>
    </lineage>
</organism>